<gene>
    <name evidence="1" type="ORF">BT96DRAFT_747315</name>
</gene>
<feature type="non-terminal residue" evidence="1">
    <location>
        <position position="1"/>
    </location>
</feature>
<dbReference type="AlphaFoldDB" id="A0A6A4GAI2"/>
<evidence type="ECO:0000313" key="2">
    <source>
        <dbReference type="Proteomes" id="UP000799118"/>
    </source>
</evidence>
<dbReference type="EMBL" id="ML771555">
    <property type="protein sequence ID" value="KAE9382428.1"/>
    <property type="molecule type" value="Genomic_DNA"/>
</dbReference>
<organism evidence="1 2">
    <name type="scientific">Gymnopus androsaceus JB14</name>
    <dbReference type="NCBI Taxonomy" id="1447944"/>
    <lineage>
        <taxon>Eukaryota</taxon>
        <taxon>Fungi</taxon>
        <taxon>Dikarya</taxon>
        <taxon>Basidiomycota</taxon>
        <taxon>Agaricomycotina</taxon>
        <taxon>Agaricomycetes</taxon>
        <taxon>Agaricomycetidae</taxon>
        <taxon>Agaricales</taxon>
        <taxon>Marasmiineae</taxon>
        <taxon>Omphalotaceae</taxon>
        <taxon>Gymnopus</taxon>
    </lineage>
</organism>
<dbReference type="Proteomes" id="UP000799118">
    <property type="component" value="Unassembled WGS sequence"/>
</dbReference>
<keyword evidence="2" id="KW-1185">Reference proteome</keyword>
<feature type="non-terminal residue" evidence="1">
    <location>
        <position position="131"/>
    </location>
</feature>
<protein>
    <submittedName>
        <fullName evidence="1">Uncharacterized protein</fullName>
    </submittedName>
</protein>
<dbReference type="OrthoDB" id="2965534at2759"/>
<sequence length="131" mass="14897">PIYVKNAVGLCSWVEGDRLWQKVVDGWWRFDQATGFAPSSKVLSRLPAAGRPKEVGTWISYARSSTFRPEVTLPRFAEEFAEWWRSMQPEGRKALDDRFISLSKPARTDWGELKISGPNGIVSVVVALAWW</sequence>
<reference evidence="1" key="1">
    <citation type="journal article" date="2019" name="Environ. Microbiol.">
        <title>Fungal ecological strategies reflected in gene transcription - a case study of two litter decomposers.</title>
        <authorList>
            <person name="Barbi F."/>
            <person name="Kohler A."/>
            <person name="Barry K."/>
            <person name="Baskaran P."/>
            <person name="Daum C."/>
            <person name="Fauchery L."/>
            <person name="Ihrmark K."/>
            <person name="Kuo A."/>
            <person name="LaButti K."/>
            <person name="Lipzen A."/>
            <person name="Morin E."/>
            <person name="Grigoriev I.V."/>
            <person name="Henrissat B."/>
            <person name="Lindahl B."/>
            <person name="Martin F."/>
        </authorList>
    </citation>
    <scope>NUCLEOTIDE SEQUENCE</scope>
    <source>
        <strain evidence="1">JB14</strain>
    </source>
</reference>
<name>A0A6A4GAI2_9AGAR</name>
<evidence type="ECO:0000313" key="1">
    <source>
        <dbReference type="EMBL" id="KAE9382428.1"/>
    </source>
</evidence>
<accession>A0A6A4GAI2</accession>
<proteinExistence type="predicted"/>